<name>A0ACC2JZ96_9PEZI</name>
<organism evidence="1 2">
    <name type="scientific">Lasiodiplodia mahajangana</name>
    <dbReference type="NCBI Taxonomy" id="1108764"/>
    <lineage>
        <taxon>Eukaryota</taxon>
        <taxon>Fungi</taxon>
        <taxon>Dikarya</taxon>
        <taxon>Ascomycota</taxon>
        <taxon>Pezizomycotina</taxon>
        <taxon>Dothideomycetes</taxon>
        <taxon>Dothideomycetes incertae sedis</taxon>
        <taxon>Botryosphaeriales</taxon>
        <taxon>Botryosphaeriaceae</taxon>
        <taxon>Lasiodiplodia</taxon>
    </lineage>
</organism>
<evidence type="ECO:0000313" key="2">
    <source>
        <dbReference type="Proteomes" id="UP001153332"/>
    </source>
</evidence>
<sequence length="446" mass="49915">MPLDANRRLTEEILQTDRPHPRPEPKRLYNALCGPTIDEQEQERVSPANQRTGNDGEQQPKRARLTRKNLALFNKTSESTVESSTTKTASTTMSSFIMQASKNGILEPQDSNPPTNLEDLRAQLAKSRETPSPPESVYEDYAYRVERATNEATMVVEVGRKLLKFYTEKGYRQVYNQAFTAFPKYAGLNNGLSAPQPDFVEGLEMKQYRPFLIDEYVNDAVLYKDDPNSLTLPHLAGEWKGSGKNMKEARMQSAYDGAALVYARNQALKFIGKPDPPGHAGVTTFTTDGSSLNVFAHYSTLSEEGDGTLQYHQYPIKSTNLIDSYRGFKAGRRELRNGQDCAKEQSYALRDRLREHWRLHQGSPQSTNKGAPGGEPPGTSINEDEDKSEDQAGYEMAEQSCEPKPPTSLLPVGDYGRSNSAEKRKLSSLEETPRKSSKPNNKGKEF</sequence>
<comment type="caution">
    <text evidence="1">The sequence shown here is derived from an EMBL/GenBank/DDBJ whole genome shotgun (WGS) entry which is preliminary data.</text>
</comment>
<reference evidence="1" key="1">
    <citation type="submission" date="2022-12" db="EMBL/GenBank/DDBJ databases">
        <title>Genome Sequence of Lasiodiplodia mahajangana.</title>
        <authorList>
            <person name="Buettner E."/>
        </authorList>
    </citation>
    <scope>NUCLEOTIDE SEQUENCE</scope>
    <source>
        <strain evidence="1">VT137</strain>
    </source>
</reference>
<gene>
    <name evidence="1" type="ORF">O1611_g761</name>
</gene>
<dbReference type="Proteomes" id="UP001153332">
    <property type="component" value="Unassembled WGS sequence"/>
</dbReference>
<evidence type="ECO:0000313" key="1">
    <source>
        <dbReference type="EMBL" id="KAJ8132861.1"/>
    </source>
</evidence>
<accession>A0ACC2JZ96</accession>
<keyword evidence="2" id="KW-1185">Reference proteome</keyword>
<dbReference type="EMBL" id="JAPUUL010000074">
    <property type="protein sequence ID" value="KAJ8132861.1"/>
    <property type="molecule type" value="Genomic_DNA"/>
</dbReference>
<proteinExistence type="predicted"/>
<protein>
    <submittedName>
        <fullName evidence="1">Uncharacterized protein</fullName>
    </submittedName>
</protein>